<reference evidence="1 2" key="1">
    <citation type="journal article" date="2010" name="J. Bacteriol.">
        <title>Genome sequence of Fulvimarina pelagi HTCC2506T, a Mn(II)-oxidizing alphaproteobacterium possessing an aerobic anoxygenic photosynthetic gene cluster and Xanthorhodopsin.</title>
        <authorList>
            <person name="Kang I."/>
            <person name="Oh H.M."/>
            <person name="Lim S.I."/>
            <person name="Ferriera S."/>
            <person name="Giovannoni S.J."/>
            <person name="Cho J.C."/>
        </authorList>
    </citation>
    <scope>NUCLEOTIDE SEQUENCE [LARGE SCALE GENOMIC DNA]</scope>
    <source>
        <strain evidence="1 2">HTCC2506</strain>
    </source>
</reference>
<sequence>MNFAETLRAPIEEAMPHRQRLAWSDEDAGAAAIGAQFTCPTAFHGASPISTRWRAGSSASCAIATETTTQRSSETNSR</sequence>
<proteinExistence type="predicted"/>
<organism evidence="1 2">
    <name type="scientific">Fulvimarina pelagi HTCC2506</name>
    <dbReference type="NCBI Taxonomy" id="314231"/>
    <lineage>
        <taxon>Bacteria</taxon>
        <taxon>Pseudomonadati</taxon>
        <taxon>Pseudomonadota</taxon>
        <taxon>Alphaproteobacteria</taxon>
        <taxon>Hyphomicrobiales</taxon>
        <taxon>Aurantimonadaceae</taxon>
        <taxon>Fulvimarina</taxon>
    </lineage>
</organism>
<evidence type="ECO:0000313" key="1">
    <source>
        <dbReference type="EMBL" id="EAU42012.1"/>
    </source>
</evidence>
<accession>Q0G319</accession>
<keyword evidence="1" id="KW-0560">Oxidoreductase</keyword>
<evidence type="ECO:0000313" key="2">
    <source>
        <dbReference type="Proteomes" id="UP000004310"/>
    </source>
</evidence>
<protein>
    <submittedName>
        <fullName evidence="1">3-hydroxybutyrate dehydrogenase</fullName>
        <ecNumber evidence="1">1.1.1.30</ecNumber>
    </submittedName>
</protein>
<dbReference type="EMBL" id="AATP01000002">
    <property type="protein sequence ID" value="EAU42012.1"/>
    <property type="molecule type" value="Genomic_DNA"/>
</dbReference>
<gene>
    <name evidence="1" type="ORF">FP2506_16304</name>
</gene>
<dbReference type="HOGENOM" id="CLU_2616892_0_0_5"/>
<keyword evidence="2" id="KW-1185">Reference proteome</keyword>
<dbReference type="EC" id="1.1.1.30" evidence="1"/>
<dbReference type="GO" id="GO:0003858">
    <property type="term" value="F:3-hydroxybutyrate dehydrogenase activity"/>
    <property type="evidence" value="ECO:0007669"/>
    <property type="project" value="UniProtKB-EC"/>
</dbReference>
<comment type="caution">
    <text evidence="1">The sequence shown here is derived from an EMBL/GenBank/DDBJ whole genome shotgun (WGS) entry which is preliminary data.</text>
</comment>
<dbReference type="AlphaFoldDB" id="Q0G319"/>
<name>Q0G319_9HYPH</name>
<dbReference type="Proteomes" id="UP000004310">
    <property type="component" value="Unassembled WGS sequence"/>
</dbReference>